<dbReference type="Pfam" id="PF00629">
    <property type="entry name" value="MAM"/>
    <property type="match status" value="1"/>
</dbReference>
<dbReference type="InterPro" id="IPR013320">
    <property type="entry name" value="ConA-like_dom_sf"/>
</dbReference>
<feature type="transmembrane region" description="Helical" evidence="1">
    <location>
        <begin position="7"/>
        <end position="25"/>
    </location>
</feature>
<evidence type="ECO:0000313" key="4">
    <source>
        <dbReference type="EMBL" id="CAF1635335.1"/>
    </source>
</evidence>
<evidence type="ECO:0000259" key="2">
    <source>
        <dbReference type="PROSITE" id="PS50060"/>
    </source>
</evidence>
<dbReference type="Proteomes" id="UP000663828">
    <property type="component" value="Unassembled WGS sequence"/>
</dbReference>
<dbReference type="AlphaFoldDB" id="A0A816DFJ7"/>
<dbReference type="Proteomes" id="UP000663852">
    <property type="component" value="Unassembled WGS sequence"/>
</dbReference>
<organism evidence="4 5">
    <name type="scientific">Adineta ricciae</name>
    <name type="common">Rotifer</name>
    <dbReference type="NCBI Taxonomy" id="249248"/>
    <lineage>
        <taxon>Eukaryota</taxon>
        <taxon>Metazoa</taxon>
        <taxon>Spiralia</taxon>
        <taxon>Gnathifera</taxon>
        <taxon>Rotifera</taxon>
        <taxon>Eurotatoria</taxon>
        <taxon>Bdelloidea</taxon>
        <taxon>Adinetida</taxon>
        <taxon>Adinetidae</taxon>
        <taxon>Adineta</taxon>
    </lineage>
</organism>
<dbReference type="Gene3D" id="2.60.120.200">
    <property type="match status" value="1"/>
</dbReference>
<accession>A0A816DFJ7</accession>
<gene>
    <name evidence="3" type="ORF">EDS130_LOCUS20519</name>
    <name evidence="4" type="ORF">XAT740_LOCUS52370</name>
</gene>
<keyword evidence="1" id="KW-0472">Membrane</keyword>
<keyword evidence="1" id="KW-1133">Transmembrane helix</keyword>
<dbReference type="InterPro" id="IPR000998">
    <property type="entry name" value="MAM_dom"/>
</dbReference>
<proteinExistence type="predicted"/>
<feature type="domain" description="MAM" evidence="2">
    <location>
        <begin position="25"/>
        <end position="235"/>
    </location>
</feature>
<evidence type="ECO:0000313" key="5">
    <source>
        <dbReference type="Proteomes" id="UP000663828"/>
    </source>
</evidence>
<dbReference type="SUPFAM" id="SSF49899">
    <property type="entry name" value="Concanavalin A-like lectins/glucanases"/>
    <property type="match status" value="1"/>
</dbReference>
<dbReference type="PROSITE" id="PS50060">
    <property type="entry name" value="MAM_2"/>
    <property type="match status" value="1"/>
</dbReference>
<evidence type="ECO:0000256" key="1">
    <source>
        <dbReference type="SAM" id="Phobius"/>
    </source>
</evidence>
<reference evidence="4" key="1">
    <citation type="submission" date="2021-02" db="EMBL/GenBank/DDBJ databases">
        <authorList>
            <person name="Nowell W R."/>
        </authorList>
    </citation>
    <scope>NUCLEOTIDE SEQUENCE</scope>
</reference>
<dbReference type="GO" id="GO:0016020">
    <property type="term" value="C:membrane"/>
    <property type="evidence" value="ECO:0007669"/>
    <property type="project" value="InterPro"/>
</dbReference>
<evidence type="ECO:0000313" key="3">
    <source>
        <dbReference type="EMBL" id="CAF1111175.1"/>
    </source>
</evidence>
<feature type="transmembrane region" description="Helical" evidence="1">
    <location>
        <begin position="421"/>
        <end position="444"/>
    </location>
</feature>
<dbReference type="OrthoDB" id="10055848at2759"/>
<comment type="caution">
    <text evidence="4">The sequence shown here is derived from an EMBL/GenBank/DDBJ whole genome shotgun (WGS) entry which is preliminary data.</text>
</comment>
<dbReference type="EMBL" id="CAJNOR010008611">
    <property type="protein sequence ID" value="CAF1635335.1"/>
    <property type="molecule type" value="Genomic_DNA"/>
</dbReference>
<sequence length="486" mass="52896">MRQHLIWLLYCFYISVTLIQTRILYECNFDNAIITNSCFIGSNVYIIPSKGVGKASRDIPIAPLSDVTSSLKLTSNGQKCKLPYKINSFSWSMYFCNEGFCPTQSNQKTACNPGQFGYYEFRANAHKISFLLNTPSSGINGVNRQCLIYYYYLTNLPSMVDKITVRKIETIGGSSVIDAVTDSSQNGWIERRVSFNAARTGYKIYFDLERVSGPILSQSYIAIDEISIHQDDCSRVTTTLSTTIKTTSTSTTTTTRSSSITTTTSTSTVAALTLVTTSPTTITATKIPTTLPIVQTTISTMFTTMTESIATTSSTILESVITNTEITITPSTPTEISTMLSTVTTSRVTQSSTILTTPITLTDYLTTAKTSIPLSTTPVSQFSYIPTTVSTTSTRPATSSTVQLITTISQDNDKDSSDKTLILALSIAIPSLFIVAAVSITVWIKASMSAGTGLLGSAVQPFTNIAKHNELSTFVEMDELSESHHF</sequence>
<keyword evidence="1" id="KW-0812">Transmembrane</keyword>
<dbReference type="EMBL" id="CAJNOJ010000101">
    <property type="protein sequence ID" value="CAF1111175.1"/>
    <property type="molecule type" value="Genomic_DNA"/>
</dbReference>
<protein>
    <recommendedName>
        <fullName evidence="2">MAM domain-containing protein</fullName>
    </recommendedName>
</protein>
<keyword evidence="5" id="KW-1185">Reference proteome</keyword>
<name>A0A816DFJ7_ADIRI</name>